<dbReference type="OrthoDB" id="9797344at2"/>
<feature type="domain" description="HD" evidence="1">
    <location>
        <begin position="27"/>
        <end position="144"/>
    </location>
</feature>
<evidence type="ECO:0000313" key="3">
    <source>
        <dbReference type="Proteomes" id="UP000186705"/>
    </source>
</evidence>
<accession>A0A1U7NNQ6</accession>
<organism evidence="2 3">
    <name type="scientific">Dubosiella newyorkensis</name>
    <dbReference type="NCBI Taxonomy" id="1862672"/>
    <lineage>
        <taxon>Bacteria</taxon>
        <taxon>Bacillati</taxon>
        <taxon>Bacillota</taxon>
        <taxon>Erysipelotrichia</taxon>
        <taxon>Erysipelotrichales</taxon>
        <taxon>Erysipelotrichaceae</taxon>
        <taxon>Dubosiella</taxon>
    </lineage>
</organism>
<dbReference type="CDD" id="cd00077">
    <property type="entry name" value="HDc"/>
    <property type="match status" value="1"/>
</dbReference>
<dbReference type="GeneID" id="78275132"/>
<dbReference type="InterPro" id="IPR003607">
    <property type="entry name" value="HD/PDEase_dom"/>
</dbReference>
<dbReference type="Proteomes" id="UP000186705">
    <property type="component" value="Unassembled WGS sequence"/>
</dbReference>
<protein>
    <recommendedName>
        <fullName evidence="1">HD domain-containing protein</fullName>
    </recommendedName>
</protein>
<dbReference type="AlphaFoldDB" id="A0A1U7NNQ6"/>
<gene>
    <name evidence="2" type="ORF">BO225_04105</name>
</gene>
<proteinExistence type="predicted"/>
<dbReference type="EMBL" id="MPKA01000056">
    <property type="protein sequence ID" value="OLU46972.1"/>
    <property type="molecule type" value="Genomic_DNA"/>
</dbReference>
<name>A0A1U7NNQ6_9FIRM</name>
<dbReference type="InterPro" id="IPR006674">
    <property type="entry name" value="HD_domain"/>
</dbReference>
<dbReference type="Pfam" id="PF01966">
    <property type="entry name" value="HD"/>
    <property type="match status" value="1"/>
</dbReference>
<evidence type="ECO:0000313" key="2">
    <source>
        <dbReference type="EMBL" id="OLU46972.1"/>
    </source>
</evidence>
<dbReference type="STRING" id="1862672.BO225_04105"/>
<dbReference type="InterPro" id="IPR006675">
    <property type="entry name" value="HDIG_dom"/>
</dbReference>
<dbReference type="SMART" id="SM00471">
    <property type="entry name" value="HDc"/>
    <property type="match status" value="1"/>
</dbReference>
<keyword evidence="3" id="KW-1185">Reference proteome</keyword>
<dbReference type="Gene3D" id="1.10.3210.10">
    <property type="entry name" value="Hypothetical protein af1432"/>
    <property type="match status" value="1"/>
</dbReference>
<dbReference type="NCBIfam" id="TIGR00277">
    <property type="entry name" value="HDIG"/>
    <property type="match status" value="1"/>
</dbReference>
<sequence>MAIEKERACFNAYVQGFDLEQDQNRLKVIHTMHVVKIMQQIGRFLNLSDREMEVAETIALFHDIGRFEQFKRYNTFVDHLSVDHADLGKEILERSDFLDRFSGKEQQQILMAIQFHNKYELVPMDEKTIQYAKMIRDADKCDILRVFAFEPIESTTSTSYESIQNDVVSEEIEAMIHNHQCIDKTKRKTGLDIWMTFLGFFFDVNYPITMRIMKKQGYYRLPFDRIRFRRAQKQVDSILSEIENYIARNS</sequence>
<dbReference type="PROSITE" id="PS51831">
    <property type="entry name" value="HD"/>
    <property type="match status" value="1"/>
</dbReference>
<dbReference type="RefSeq" id="WP_076341012.1">
    <property type="nucleotide sequence ID" value="NZ_CAPDDE010000027.1"/>
</dbReference>
<dbReference type="SUPFAM" id="SSF109604">
    <property type="entry name" value="HD-domain/PDEase-like"/>
    <property type="match status" value="1"/>
</dbReference>
<reference evidence="2 3" key="1">
    <citation type="submission" date="2016-11" db="EMBL/GenBank/DDBJ databases">
        <title>Description of two novel members of the family Erysipelotrichaceae: Ileibacterium lipovorans gen. nov., sp. nov. and Dubosiella newyorkensis, gen. nov., sp. nov.</title>
        <authorList>
            <person name="Cox L.M."/>
            <person name="Sohn J."/>
            <person name="Tyrrell K.L."/>
            <person name="Citron D.M."/>
            <person name="Lawson P.A."/>
            <person name="Patel N.B."/>
            <person name="Iizumi T."/>
            <person name="Perez-Perez G.I."/>
            <person name="Goldstein E.J."/>
            <person name="Blaser M.J."/>
        </authorList>
    </citation>
    <scope>NUCLEOTIDE SEQUENCE [LARGE SCALE GENOMIC DNA]</scope>
    <source>
        <strain evidence="2 3">NYU-BL-A4</strain>
    </source>
</reference>
<comment type="caution">
    <text evidence="2">The sequence shown here is derived from an EMBL/GenBank/DDBJ whole genome shotgun (WGS) entry which is preliminary data.</text>
</comment>
<evidence type="ECO:0000259" key="1">
    <source>
        <dbReference type="PROSITE" id="PS51831"/>
    </source>
</evidence>